<dbReference type="EC" id="2.7.-.-" evidence="8"/>
<dbReference type="Pfam" id="PF03770">
    <property type="entry name" value="IPK"/>
    <property type="match status" value="1"/>
</dbReference>
<keyword evidence="3" id="KW-0547">Nucleotide-binding</keyword>
<accession>H9G8X0</accession>
<dbReference type="eggNOG" id="KOG1620">
    <property type="taxonomic scope" value="Eukaryota"/>
</dbReference>
<dbReference type="PANTHER" id="PTHR12400:SF51">
    <property type="entry name" value="INOSITOL POLYPHOSPHATE MULTIKINASE"/>
    <property type="match status" value="1"/>
</dbReference>
<dbReference type="InterPro" id="IPR038286">
    <property type="entry name" value="IPK_sf"/>
</dbReference>
<dbReference type="Bgee" id="ENSACAG00000004374">
    <property type="expression patterns" value="Expressed in testis and 13 other cell types or tissues"/>
</dbReference>
<proteinExistence type="inferred from homology"/>
<reference evidence="10" key="3">
    <citation type="submission" date="2025-09" db="UniProtKB">
        <authorList>
            <consortium name="Ensembl"/>
        </authorList>
    </citation>
    <scope>IDENTIFICATION</scope>
</reference>
<dbReference type="GO" id="GO:0051765">
    <property type="term" value="F:inositol tetrakisphosphate kinase activity"/>
    <property type="evidence" value="ECO:0000318"/>
    <property type="project" value="GO_Central"/>
</dbReference>
<keyword evidence="4 8" id="KW-0418">Kinase</keyword>
<evidence type="ECO:0000313" key="11">
    <source>
        <dbReference type="Proteomes" id="UP000001646"/>
    </source>
</evidence>
<dbReference type="HOGENOM" id="CLU_042569_0_0_1"/>
<evidence type="ECO:0000256" key="6">
    <source>
        <dbReference type="ARBA" id="ARBA00036164"/>
    </source>
</evidence>
<evidence type="ECO:0000256" key="5">
    <source>
        <dbReference type="ARBA" id="ARBA00022840"/>
    </source>
</evidence>
<evidence type="ECO:0000256" key="2">
    <source>
        <dbReference type="ARBA" id="ARBA00022679"/>
    </source>
</evidence>
<evidence type="ECO:0000256" key="3">
    <source>
        <dbReference type="ARBA" id="ARBA00022741"/>
    </source>
</evidence>
<keyword evidence="5" id="KW-0067">ATP-binding</keyword>
<evidence type="ECO:0000256" key="1">
    <source>
        <dbReference type="ARBA" id="ARBA00007374"/>
    </source>
</evidence>
<dbReference type="CTD" id="253430"/>
<gene>
    <name evidence="10" type="primary">ipmk</name>
</gene>
<dbReference type="SUPFAM" id="SSF56104">
    <property type="entry name" value="SAICAR synthase-like"/>
    <property type="match status" value="1"/>
</dbReference>
<dbReference type="GO" id="GO:0005524">
    <property type="term" value="F:ATP binding"/>
    <property type="evidence" value="ECO:0007669"/>
    <property type="project" value="UniProtKB-KW"/>
</dbReference>
<keyword evidence="2 8" id="KW-0808">Transferase</keyword>
<organism evidence="10 11">
    <name type="scientific">Anolis carolinensis</name>
    <name type="common">Green anole</name>
    <name type="synonym">American chameleon</name>
    <dbReference type="NCBI Taxonomy" id="28377"/>
    <lineage>
        <taxon>Eukaryota</taxon>
        <taxon>Metazoa</taxon>
        <taxon>Chordata</taxon>
        <taxon>Craniata</taxon>
        <taxon>Vertebrata</taxon>
        <taxon>Euteleostomi</taxon>
        <taxon>Lepidosauria</taxon>
        <taxon>Squamata</taxon>
        <taxon>Bifurcata</taxon>
        <taxon>Unidentata</taxon>
        <taxon>Episquamata</taxon>
        <taxon>Toxicofera</taxon>
        <taxon>Iguania</taxon>
        <taxon>Dactyloidae</taxon>
        <taxon>Anolis</taxon>
    </lineage>
</organism>
<dbReference type="InParanoid" id="H9G8X0"/>
<dbReference type="PANTHER" id="PTHR12400">
    <property type="entry name" value="INOSITOL POLYPHOSPHATE KINASE"/>
    <property type="match status" value="1"/>
</dbReference>
<evidence type="ECO:0000256" key="7">
    <source>
        <dbReference type="ARBA" id="ARBA00036525"/>
    </source>
</evidence>
<evidence type="ECO:0000256" key="4">
    <source>
        <dbReference type="ARBA" id="ARBA00022777"/>
    </source>
</evidence>
<evidence type="ECO:0000256" key="8">
    <source>
        <dbReference type="RuleBase" id="RU363090"/>
    </source>
</evidence>
<dbReference type="RefSeq" id="XP_003226487.1">
    <property type="nucleotide sequence ID" value="XM_003226439.4"/>
</dbReference>
<dbReference type="AlphaFoldDB" id="H9G8X0"/>
<keyword evidence="11" id="KW-1185">Reference proteome</keyword>
<dbReference type="GO" id="GO:0005737">
    <property type="term" value="C:cytoplasm"/>
    <property type="evidence" value="ECO:0000318"/>
    <property type="project" value="GO_Central"/>
</dbReference>
<dbReference type="Proteomes" id="UP000001646">
    <property type="component" value="Unplaced"/>
</dbReference>
<dbReference type="KEGG" id="acs:100560539"/>
<protein>
    <recommendedName>
        <fullName evidence="8">Kinase</fullName>
        <ecNumber evidence="8">2.7.-.-</ecNumber>
    </recommendedName>
</protein>
<evidence type="ECO:0000313" key="10">
    <source>
        <dbReference type="Ensembl" id="ENSACAP00000004256.3"/>
    </source>
</evidence>
<reference evidence="10" key="1">
    <citation type="submission" date="2009-12" db="EMBL/GenBank/DDBJ databases">
        <title>The Genome Sequence of Anolis carolinensis (Green Anole Lizard).</title>
        <authorList>
            <consortium name="The Genome Sequencing Platform"/>
            <person name="Di Palma F."/>
            <person name="Alfoldi J."/>
            <person name="Heiman D."/>
            <person name="Young S."/>
            <person name="Grabherr M."/>
            <person name="Johnson J."/>
            <person name="Lander E.S."/>
            <person name="Lindblad-Toh K."/>
        </authorList>
    </citation>
    <scope>NUCLEOTIDE SEQUENCE [LARGE SCALE GENOMIC DNA]</scope>
    <source>
        <strain evidence="10">JBL SC #1</strain>
    </source>
</reference>
<comment type="catalytic activity">
    <reaction evidence="7">
        <text>1D-myo-inositol 1,3,4,6-tetrakisphosphate + ATP = 1D-myo-inositol 1,3,4,5,6-pentakisphosphate + ADP + H(+)</text>
        <dbReference type="Rhea" id="RHEA:12717"/>
        <dbReference type="ChEBI" id="CHEBI:15378"/>
        <dbReference type="ChEBI" id="CHEBI:30616"/>
        <dbReference type="ChEBI" id="CHEBI:57660"/>
        <dbReference type="ChEBI" id="CHEBI:57733"/>
        <dbReference type="ChEBI" id="CHEBI:456216"/>
        <dbReference type="EC" id="2.7.1.140"/>
    </reaction>
</comment>
<comment type="similarity">
    <text evidence="1 8">Belongs to the inositol phosphokinase (IPK) family.</text>
</comment>
<dbReference type="GO" id="GO:0008440">
    <property type="term" value="F:inositol-1,4,5-trisphosphate 3-kinase activity"/>
    <property type="evidence" value="ECO:0000318"/>
    <property type="project" value="GO_Central"/>
</dbReference>
<feature type="region of interest" description="Disordered" evidence="9">
    <location>
        <begin position="1"/>
        <end position="30"/>
    </location>
</feature>
<dbReference type="Ensembl" id="ENSACAT00000004355.3">
    <property type="protein sequence ID" value="ENSACAP00000004256.3"/>
    <property type="gene ID" value="ENSACAG00000004374.4"/>
</dbReference>
<evidence type="ECO:0000256" key="9">
    <source>
        <dbReference type="SAM" id="MobiDB-lite"/>
    </source>
</evidence>
<dbReference type="Gene3D" id="3.30.470.160">
    <property type="entry name" value="Inositol polyphosphate kinase"/>
    <property type="match status" value="1"/>
</dbReference>
<reference evidence="10" key="2">
    <citation type="submission" date="2025-08" db="UniProtKB">
        <authorList>
            <consortium name="Ensembl"/>
        </authorList>
    </citation>
    <scope>IDENTIFICATION</scope>
</reference>
<dbReference type="GeneID" id="100560539"/>
<dbReference type="OrthoDB" id="338650at2759"/>
<comment type="catalytic activity">
    <reaction evidence="6">
        <text>1D-myo-inositol 1,4,5-trisphosphate + 2 ATP = 1D-myo-inositol 1,3,4,5,6-pentakisphosphate + 2 ADP + 2 H(+)</text>
        <dbReference type="Rhea" id="RHEA:32359"/>
        <dbReference type="ChEBI" id="CHEBI:15378"/>
        <dbReference type="ChEBI" id="CHEBI:30616"/>
        <dbReference type="ChEBI" id="CHEBI:57733"/>
        <dbReference type="ChEBI" id="CHEBI:203600"/>
        <dbReference type="ChEBI" id="CHEBI:456216"/>
        <dbReference type="EC" id="2.7.1.151"/>
    </reaction>
</comment>
<dbReference type="GO" id="GO:0005634">
    <property type="term" value="C:nucleus"/>
    <property type="evidence" value="ECO:0000318"/>
    <property type="project" value="GO_Central"/>
</dbReference>
<dbReference type="InterPro" id="IPR005522">
    <property type="entry name" value="IPK"/>
</dbReference>
<sequence>MATTQAPHGSEAGEAERLSGGDEDEGTAGLLSGCVPLSHQVAGHMYGKDKGGILQHPDGTVLKQLQPPPRGPRELEFYNKVYAPTCGDSVFLELRKFLPKYYGTWSPPTAPNDLYLKLEDVTHRFKRPCIMDVKIGQKSYDPYASAEKIKQQVSKYPLMEEIGFLVLGMRVYHVHSDSYETQNQHYGRGLTKETIKDGVARFFYNGYVLRKDAIAASIQKIREILQWFESQKQLNFYASSLLFVYDGLSSVTTTWLSAGTLVEKRRASNGQVPSGNTLEYNNNIHVIKNAENGKVETSVGKGFSKMYALRKRHQSQISLKVETLERDNTWKSSACFSQKHLNGNVIPQLEKVFCHMPTTLPESAEVEIRMIDFAHVFPSNARDEGYIHGLKNLITVLQNILDP</sequence>
<name>H9G8X0_ANOCA</name>
<dbReference type="STRING" id="28377.ENSACAP00000004256"/>
<dbReference type="GO" id="GO:0032958">
    <property type="term" value="P:inositol phosphate biosynthetic process"/>
    <property type="evidence" value="ECO:0000318"/>
    <property type="project" value="GO_Central"/>
</dbReference>
<dbReference type="GO" id="GO:0047326">
    <property type="term" value="F:inositol-1,3,4,6-tetrakisphosphate 5-kinase activity"/>
    <property type="evidence" value="ECO:0007669"/>
    <property type="project" value="RHEA"/>
</dbReference>
<dbReference type="GeneTree" id="ENSGT00940000155309"/>